<evidence type="ECO:0000313" key="7">
    <source>
        <dbReference type="EMBL" id="WPA95936.1"/>
    </source>
</evidence>
<sequence>MLKMGETGQAPIQTYRGNCHCTAFIFEIDLPRIQTVTECNCSICFQKGYLWVPSSRKDLKVEKGDMKSLSSYTFGPEKLAHKFCSTCASIVMAEETAGDALYLNVRVLQDLDIWALKRQQHDGAAEGGDYAPPEYEGKVPTAAKGQQLYTGSCHCGGFGLALMSKTLDDTYSSRIAECTCSVCVRNAYIWIYPQAKQVVLSAAESGNIGRYSFSHHVLNKTFCTICGVCMTNEYAHRSKEELKYLGAVPTRGFAQSMKNSHPLNLRVLNDIDRDKLPKPMRNNGARKISPRYKNP</sequence>
<proteinExistence type="inferred from homology"/>
<keyword evidence="2" id="KW-0479">Metal-binding</keyword>
<dbReference type="PROSITE" id="PS51891">
    <property type="entry name" value="CENP_V_GFA"/>
    <property type="match status" value="2"/>
</dbReference>
<dbReference type="Proteomes" id="UP000230605">
    <property type="component" value="Chromosome 1"/>
</dbReference>
<evidence type="ECO:0000313" key="8">
    <source>
        <dbReference type="Proteomes" id="UP000230605"/>
    </source>
</evidence>
<protein>
    <recommendedName>
        <fullName evidence="5">CENP-V/GFA domain-containing protein</fullName>
    </recommendedName>
</protein>
<dbReference type="InterPro" id="IPR011057">
    <property type="entry name" value="Mss4-like_sf"/>
</dbReference>
<dbReference type="AlphaFoldDB" id="A0A2G5IBD8"/>
<dbReference type="Gene3D" id="2.170.150.70">
    <property type="match status" value="2"/>
</dbReference>
<dbReference type="EMBL" id="LKMD01000100">
    <property type="protein sequence ID" value="PIB02128.1"/>
    <property type="molecule type" value="Genomic_DNA"/>
</dbReference>
<dbReference type="OrthoDB" id="3845540at2759"/>
<comment type="similarity">
    <text evidence="1">Belongs to the Gfa family.</text>
</comment>
<accession>A0A2G5IBD8</accession>
<evidence type="ECO:0000256" key="3">
    <source>
        <dbReference type="ARBA" id="ARBA00022833"/>
    </source>
</evidence>
<dbReference type="EMBL" id="CP134184">
    <property type="protein sequence ID" value="WPA95936.1"/>
    <property type="molecule type" value="Genomic_DNA"/>
</dbReference>
<feature type="domain" description="CENP-V/GFA" evidence="5">
    <location>
        <begin position="15"/>
        <end position="136"/>
    </location>
</feature>
<dbReference type="SUPFAM" id="SSF51316">
    <property type="entry name" value="Mss4-like"/>
    <property type="match status" value="2"/>
</dbReference>
<dbReference type="InterPro" id="IPR006913">
    <property type="entry name" value="CENP-V/GFA"/>
</dbReference>
<dbReference type="Pfam" id="PF04828">
    <property type="entry name" value="GFA"/>
    <property type="match status" value="1"/>
</dbReference>
<dbReference type="GO" id="GO:0016846">
    <property type="term" value="F:carbon-sulfur lyase activity"/>
    <property type="evidence" value="ECO:0007669"/>
    <property type="project" value="InterPro"/>
</dbReference>
<dbReference type="InterPro" id="IPR052355">
    <property type="entry name" value="CENP-V-like"/>
</dbReference>
<evidence type="ECO:0000313" key="9">
    <source>
        <dbReference type="Proteomes" id="UP001302367"/>
    </source>
</evidence>
<feature type="region of interest" description="Disordered" evidence="4">
    <location>
        <begin position="274"/>
        <end position="295"/>
    </location>
</feature>
<name>A0A2G5IBD8_CERBT</name>
<evidence type="ECO:0000256" key="4">
    <source>
        <dbReference type="SAM" id="MobiDB-lite"/>
    </source>
</evidence>
<gene>
    <name evidence="6" type="ORF">CB0940_00517</name>
    <name evidence="7" type="ORF">RHO25_000540</name>
</gene>
<keyword evidence="9" id="KW-1185">Reference proteome</keyword>
<evidence type="ECO:0000313" key="6">
    <source>
        <dbReference type="EMBL" id="PIB02128.1"/>
    </source>
</evidence>
<reference evidence="6 8" key="1">
    <citation type="submission" date="2015-10" db="EMBL/GenBank/DDBJ databases">
        <title>The cercosporin biosynthetic gene cluster was horizontally transferred to several fungal lineages and shown to be expanded in Cercospora beticola based on microsynteny with recipient genomes.</title>
        <authorList>
            <person name="De Jonge R."/>
            <person name="Ebert M.K."/>
            <person name="Suttle J.C."/>
            <person name="Jurick Ii W.M."/>
            <person name="Secor G.A."/>
            <person name="Thomma B.P."/>
            <person name="Van De Peer Y."/>
            <person name="Bolton M.D."/>
        </authorList>
    </citation>
    <scope>NUCLEOTIDE SEQUENCE [LARGE SCALE GENOMIC DNA]</scope>
    <source>
        <strain evidence="6 8">09-40</strain>
    </source>
</reference>
<keyword evidence="3" id="KW-0862">Zinc</keyword>
<dbReference type="PANTHER" id="PTHR28620">
    <property type="entry name" value="CENTROMERE PROTEIN V"/>
    <property type="match status" value="1"/>
</dbReference>
<dbReference type="GO" id="GO:0046872">
    <property type="term" value="F:metal ion binding"/>
    <property type="evidence" value="ECO:0007669"/>
    <property type="project" value="UniProtKB-KW"/>
</dbReference>
<dbReference type="PANTHER" id="PTHR28620:SF1">
    <property type="entry name" value="CENP-V_GFA DOMAIN-CONTAINING PROTEIN"/>
    <property type="match status" value="1"/>
</dbReference>
<dbReference type="Proteomes" id="UP001302367">
    <property type="component" value="Chromosome 1"/>
</dbReference>
<evidence type="ECO:0000256" key="1">
    <source>
        <dbReference type="ARBA" id="ARBA00005495"/>
    </source>
</evidence>
<evidence type="ECO:0000256" key="2">
    <source>
        <dbReference type="ARBA" id="ARBA00022723"/>
    </source>
</evidence>
<reference evidence="7 9" key="2">
    <citation type="submission" date="2023-09" db="EMBL/GenBank/DDBJ databases">
        <title>Complete-Gapless Cercospora beticola genome.</title>
        <authorList>
            <person name="Wyatt N.A."/>
            <person name="Spanner R.E."/>
            <person name="Bolton M.D."/>
        </authorList>
    </citation>
    <scope>NUCLEOTIDE SEQUENCE [LARGE SCALE GENOMIC DNA]</scope>
    <source>
        <strain evidence="7">Cb09-40</strain>
    </source>
</reference>
<feature type="domain" description="CENP-V/GFA" evidence="5">
    <location>
        <begin position="149"/>
        <end position="274"/>
    </location>
</feature>
<organism evidence="6 8">
    <name type="scientific">Cercospora beticola</name>
    <name type="common">Sugarbeet leaf spot fungus</name>
    <dbReference type="NCBI Taxonomy" id="122368"/>
    <lineage>
        <taxon>Eukaryota</taxon>
        <taxon>Fungi</taxon>
        <taxon>Dikarya</taxon>
        <taxon>Ascomycota</taxon>
        <taxon>Pezizomycotina</taxon>
        <taxon>Dothideomycetes</taxon>
        <taxon>Dothideomycetidae</taxon>
        <taxon>Mycosphaerellales</taxon>
        <taxon>Mycosphaerellaceae</taxon>
        <taxon>Cercospora</taxon>
    </lineage>
</organism>
<evidence type="ECO:0000259" key="5">
    <source>
        <dbReference type="PROSITE" id="PS51891"/>
    </source>
</evidence>